<gene>
    <name evidence="2" type="ORF">AQJ46_46530</name>
</gene>
<protein>
    <recommendedName>
        <fullName evidence="4">UmuC domain-containing protein</fullName>
    </recommendedName>
</protein>
<dbReference type="InterPro" id="IPR050356">
    <property type="entry name" value="SulA_CellDiv_inhibitor"/>
</dbReference>
<dbReference type="EMBL" id="LMWU01000070">
    <property type="protein sequence ID" value="KUN57626.1"/>
    <property type="molecule type" value="Genomic_DNA"/>
</dbReference>
<dbReference type="AlphaFoldDB" id="A0A117QW71"/>
<evidence type="ECO:0008006" key="4">
    <source>
        <dbReference type="Google" id="ProtNLM"/>
    </source>
</evidence>
<accession>A0A117QW71</accession>
<dbReference type="PANTHER" id="PTHR35369:SF2">
    <property type="entry name" value="BLR3025 PROTEIN"/>
    <property type="match status" value="1"/>
</dbReference>
<keyword evidence="1" id="KW-0227">DNA damage</keyword>
<name>A0A117QW71_9ACTN</name>
<sequence length="459" mass="48906">MRVRVAQGRCAELRVVDRDLEAEIRAFEPVVRHLEEHVLAQLEVIRPGLVAAPSRGPARYWGGEEELADRLRAAVAECGHLALVGMADTVFAAALAARQDRIVTAGATAGFLAPYPVGVLGLPRLAALLERLGVRTVGAFAALPEERVAARFGAAAADAHRTAGGVEARPLTALPAGERYGVAQAFEPPEQRIEPVTFVAKALAEQLHERLGQAALTCARLEVAVELAGGGAGLSRVFRHEGRLSALAVAERVRGVLQAWADAGAFGGDVAGGIAKLVLRPEALSAASGRQQALFGEALTPEEVERAAARLQALLGHQAVRRVEFGGGRGPAERVRRIPFGDDDLVRRRPAGPWPGRLPAPHPAMVFARPLPAVLTDARGSLVEVSARLEVPSAPAVLRIEGHGEAAVTGWAGPWPVLEQWWEPGRARRIARMQVTTQDGRAWLLVISRSQWLAEAFYG</sequence>
<evidence type="ECO:0000256" key="1">
    <source>
        <dbReference type="ARBA" id="ARBA00022763"/>
    </source>
</evidence>
<proteinExistence type="predicted"/>
<dbReference type="STRING" id="58343.AQJ46_46530"/>
<comment type="caution">
    <text evidence="2">The sequence shown here is derived from an EMBL/GenBank/DDBJ whole genome shotgun (WGS) entry which is preliminary data.</text>
</comment>
<evidence type="ECO:0000313" key="3">
    <source>
        <dbReference type="Proteomes" id="UP000053669"/>
    </source>
</evidence>
<reference evidence="2 3" key="1">
    <citation type="submission" date="2015-10" db="EMBL/GenBank/DDBJ databases">
        <title>Draft genome sequence of Streptomyces canus DSM 40017, type strain for the species Streptomyces canus.</title>
        <authorList>
            <person name="Ruckert C."/>
            <person name="Winkler A."/>
            <person name="Kalinowski J."/>
            <person name="Kampfer P."/>
            <person name="Glaeser S."/>
        </authorList>
    </citation>
    <scope>NUCLEOTIDE SEQUENCE [LARGE SCALE GENOMIC DNA]</scope>
    <source>
        <strain evidence="2 3">DSM 40017</strain>
    </source>
</reference>
<dbReference type="PANTHER" id="PTHR35369">
    <property type="entry name" value="BLR3025 PROTEIN-RELATED"/>
    <property type="match status" value="1"/>
</dbReference>
<dbReference type="GO" id="GO:0006281">
    <property type="term" value="P:DNA repair"/>
    <property type="evidence" value="ECO:0007669"/>
    <property type="project" value="TreeGrafter"/>
</dbReference>
<dbReference type="SUPFAM" id="SSF56672">
    <property type="entry name" value="DNA/RNA polymerases"/>
    <property type="match status" value="1"/>
</dbReference>
<dbReference type="Proteomes" id="UP000053669">
    <property type="component" value="Unassembled WGS sequence"/>
</dbReference>
<evidence type="ECO:0000313" key="2">
    <source>
        <dbReference type="EMBL" id="KUN57626.1"/>
    </source>
</evidence>
<dbReference type="InterPro" id="IPR043502">
    <property type="entry name" value="DNA/RNA_pol_sf"/>
</dbReference>
<organism evidence="2 3">
    <name type="scientific">Streptomyces canus</name>
    <dbReference type="NCBI Taxonomy" id="58343"/>
    <lineage>
        <taxon>Bacteria</taxon>
        <taxon>Bacillati</taxon>
        <taxon>Actinomycetota</taxon>
        <taxon>Actinomycetes</taxon>
        <taxon>Kitasatosporales</taxon>
        <taxon>Streptomycetaceae</taxon>
        <taxon>Streptomyces</taxon>
        <taxon>Streptomyces aurantiacus group</taxon>
    </lineage>
</organism>